<dbReference type="OrthoDB" id="3405030at2"/>
<organism evidence="1 2">
    <name type="scientific">Micromonospora echinospora</name>
    <name type="common">Micromonospora purpurea</name>
    <dbReference type="NCBI Taxonomy" id="1877"/>
    <lineage>
        <taxon>Bacteria</taxon>
        <taxon>Bacillati</taxon>
        <taxon>Actinomycetota</taxon>
        <taxon>Actinomycetes</taxon>
        <taxon>Micromonosporales</taxon>
        <taxon>Micromonosporaceae</taxon>
        <taxon>Micromonospora</taxon>
    </lineage>
</organism>
<evidence type="ECO:0000313" key="2">
    <source>
        <dbReference type="Proteomes" id="UP000198253"/>
    </source>
</evidence>
<sequence length="113" mass="12532">MGLDVVLYRVVRSAGPARRCSYVPVEVVDDSDDVLLRLLTRARGGGRTPLLDRFDPTGELVVSAPEAPRLMAELRCLAEVASSPAEMTRIRSLAALTRRCMRRHDVEIRLEGD</sequence>
<dbReference type="AlphaFoldDB" id="A0A1C4UP17"/>
<gene>
    <name evidence="1" type="ORF">GA0070618_0515</name>
</gene>
<evidence type="ECO:0000313" key="1">
    <source>
        <dbReference type="EMBL" id="SCE73390.1"/>
    </source>
</evidence>
<reference evidence="2" key="1">
    <citation type="submission" date="2016-06" db="EMBL/GenBank/DDBJ databases">
        <authorList>
            <person name="Varghese N."/>
            <person name="Submissions Spin"/>
        </authorList>
    </citation>
    <scope>NUCLEOTIDE SEQUENCE [LARGE SCALE GENOMIC DNA]</scope>
    <source>
        <strain evidence="2">DSM 43816</strain>
    </source>
</reference>
<dbReference type="RefSeq" id="WP_088980183.1">
    <property type="nucleotide sequence ID" value="NZ_JBFAII010000021.1"/>
</dbReference>
<protein>
    <submittedName>
        <fullName evidence="1">Uncharacterized protein</fullName>
    </submittedName>
</protein>
<proteinExistence type="predicted"/>
<name>A0A1C4UP17_MICEC</name>
<dbReference type="EMBL" id="LT607413">
    <property type="protein sequence ID" value="SCE73390.1"/>
    <property type="molecule type" value="Genomic_DNA"/>
</dbReference>
<dbReference type="Proteomes" id="UP000198253">
    <property type="component" value="Chromosome I"/>
</dbReference>
<keyword evidence="2" id="KW-1185">Reference proteome</keyword>
<accession>A0A1C4UP17</accession>
<dbReference type="InParanoid" id="A0A1C4UP17"/>